<dbReference type="GO" id="GO:0000155">
    <property type="term" value="F:phosphorelay sensor kinase activity"/>
    <property type="evidence" value="ECO:0007669"/>
    <property type="project" value="InterPro"/>
</dbReference>
<protein>
    <recommendedName>
        <fullName evidence="2">histidine kinase</fullName>
        <ecNumber evidence="2">2.7.13.3</ecNumber>
    </recommendedName>
</protein>
<keyword evidence="9" id="KW-0547">Nucleotide-binding</keyword>
<dbReference type="Gene3D" id="1.10.287.130">
    <property type="match status" value="1"/>
</dbReference>
<feature type="transmembrane region" description="Helical" evidence="7">
    <location>
        <begin position="90"/>
        <end position="108"/>
    </location>
</feature>
<evidence type="ECO:0000313" key="9">
    <source>
        <dbReference type="EMBL" id="MCY1012714.1"/>
    </source>
</evidence>
<dbReference type="CDD" id="cd16922">
    <property type="entry name" value="HATPase_EvgS-ArcB-TorS-like"/>
    <property type="match status" value="1"/>
</dbReference>
<dbReference type="AlphaFoldDB" id="A0A9X3F173"/>
<keyword evidence="10" id="KW-1185">Reference proteome</keyword>
<dbReference type="InterPro" id="IPR036890">
    <property type="entry name" value="HATPase_C_sf"/>
</dbReference>
<dbReference type="InterPro" id="IPR036097">
    <property type="entry name" value="HisK_dim/P_sf"/>
</dbReference>
<dbReference type="InterPro" id="IPR003661">
    <property type="entry name" value="HisK_dim/P_dom"/>
</dbReference>
<dbReference type="Pfam" id="PF02518">
    <property type="entry name" value="HATPase_c"/>
    <property type="match status" value="1"/>
</dbReference>
<dbReference type="SUPFAM" id="SSF55874">
    <property type="entry name" value="ATPase domain of HSP90 chaperone/DNA topoisomerase II/histidine kinase"/>
    <property type="match status" value="1"/>
</dbReference>
<dbReference type="Proteomes" id="UP001150924">
    <property type="component" value="Unassembled WGS sequence"/>
</dbReference>
<evidence type="ECO:0000256" key="4">
    <source>
        <dbReference type="ARBA" id="ARBA00022679"/>
    </source>
</evidence>
<evidence type="ECO:0000259" key="8">
    <source>
        <dbReference type="PROSITE" id="PS50109"/>
    </source>
</evidence>
<dbReference type="EMBL" id="JAPNKE010000002">
    <property type="protein sequence ID" value="MCY1012714.1"/>
    <property type="molecule type" value="Genomic_DNA"/>
</dbReference>
<dbReference type="InterPro" id="IPR005467">
    <property type="entry name" value="His_kinase_dom"/>
</dbReference>
<sequence>MTDAPILRRWLSWVQGLVPAQLRRDPVTRRRSLLALGILGANLIVGSALLIPLAMIGEPELRRIALVNTIACLLLMLLGVLFLRRGSLWLTGNWICAILYAGFAFATWTGGGVRAPFTICLALLPMLAGIIAGRRSGLAWGCISVATLTAVYVAQASGVELPEVTHPETTVLLAFGALAGTTILVTWMTSFSEATKEAAIVQIEQASAQLAAAIQEEEKARHAADQAIAANAAKSAFLATMSHELRTPLNAILGYSELVVDELRDRGGGNEDLIDDIRKVHASGRHLLGLITDVLDLTRIEASRLELSPTDFDPARLLREVAEIFIPLALRNNDVLTLDLGDDTGLVHHDATRVRQVVINLVGNAIKFTRDGTVTVRLRGDPDKFEVFVEDTGIGIPIDKIERIFEPFTQVDASSTRRYEGTGLGLAVCRRLVSLMGGAIEVRSSVGRGSSFTVRLPRRYTIPEHTASVTTSAF</sequence>
<dbReference type="InterPro" id="IPR003594">
    <property type="entry name" value="HATPase_dom"/>
</dbReference>
<comment type="catalytic activity">
    <reaction evidence="1">
        <text>ATP + protein L-histidine = ADP + protein N-phospho-L-histidine.</text>
        <dbReference type="EC" id="2.7.13.3"/>
    </reaction>
</comment>
<evidence type="ECO:0000313" key="10">
    <source>
        <dbReference type="Proteomes" id="UP001150924"/>
    </source>
</evidence>
<evidence type="ECO:0000256" key="6">
    <source>
        <dbReference type="SAM" id="Coils"/>
    </source>
</evidence>
<keyword evidence="7" id="KW-1133">Transmembrane helix</keyword>
<keyword evidence="7" id="KW-0812">Transmembrane</keyword>
<dbReference type="Gene3D" id="3.30.565.10">
    <property type="entry name" value="Histidine kinase-like ATPase, C-terminal domain"/>
    <property type="match status" value="1"/>
</dbReference>
<dbReference type="Pfam" id="PF00512">
    <property type="entry name" value="HisKA"/>
    <property type="match status" value="1"/>
</dbReference>
<evidence type="ECO:0000256" key="5">
    <source>
        <dbReference type="ARBA" id="ARBA00022777"/>
    </source>
</evidence>
<dbReference type="GO" id="GO:0005524">
    <property type="term" value="F:ATP binding"/>
    <property type="evidence" value="ECO:0007669"/>
    <property type="project" value="UniProtKB-KW"/>
</dbReference>
<feature type="domain" description="Histidine kinase" evidence="8">
    <location>
        <begin position="240"/>
        <end position="460"/>
    </location>
</feature>
<reference evidence="9" key="1">
    <citation type="submission" date="2022-11" db="EMBL/GenBank/DDBJ databases">
        <title>Minimal conservation of predation-associated metabolite biosynthetic gene clusters underscores biosynthetic potential of Myxococcota including descriptions for ten novel species: Archangium lansinium sp. nov., Myxococcus landrumus sp. nov., Nannocystis bai.</title>
        <authorList>
            <person name="Ahearne A."/>
            <person name="Stevens C."/>
            <person name="Phillips K."/>
        </authorList>
    </citation>
    <scope>NUCLEOTIDE SEQUENCE</scope>
    <source>
        <strain evidence="9">Na p29</strain>
    </source>
</reference>
<accession>A0A9X3F173</accession>
<evidence type="ECO:0000256" key="1">
    <source>
        <dbReference type="ARBA" id="ARBA00000085"/>
    </source>
</evidence>
<feature type="transmembrane region" description="Helical" evidence="7">
    <location>
        <begin position="114"/>
        <end position="131"/>
    </location>
</feature>
<dbReference type="GO" id="GO:0005886">
    <property type="term" value="C:plasma membrane"/>
    <property type="evidence" value="ECO:0007669"/>
    <property type="project" value="TreeGrafter"/>
</dbReference>
<dbReference type="EC" id="2.7.13.3" evidence="2"/>
<feature type="transmembrane region" description="Helical" evidence="7">
    <location>
        <begin position="63"/>
        <end position="83"/>
    </location>
</feature>
<feature type="coiled-coil region" evidence="6">
    <location>
        <begin position="196"/>
        <end position="223"/>
    </location>
</feature>
<dbReference type="PROSITE" id="PS50109">
    <property type="entry name" value="HIS_KIN"/>
    <property type="match status" value="1"/>
</dbReference>
<dbReference type="SMART" id="SM00388">
    <property type="entry name" value="HisKA"/>
    <property type="match status" value="1"/>
</dbReference>
<evidence type="ECO:0000256" key="2">
    <source>
        <dbReference type="ARBA" id="ARBA00012438"/>
    </source>
</evidence>
<name>A0A9X3F173_9BACT</name>
<dbReference type="SUPFAM" id="SSF47384">
    <property type="entry name" value="Homodimeric domain of signal transducing histidine kinase"/>
    <property type="match status" value="1"/>
</dbReference>
<keyword evidence="6" id="KW-0175">Coiled coil</keyword>
<organism evidence="9 10">
    <name type="scientific">Nannocystis pusilla</name>
    <dbReference type="NCBI Taxonomy" id="889268"/>
    <lineage>
        <taxon>Bacteria</taxon>
        <taxon>Pseudomonadati</taxon>
        <taxon>Myxococcota</taxon>
        <taxon>Polyangia</taxon>
        <taxon>Nannocystales</taxon>
        <taxon>Nannocystaceae</taxon>
        <taxon>Nannocystis</taxon>
    </lineage>
</organism>
<dbReference type="GO" id="GO:0009927">
    <property type="term" value="F:histidine phosphotransfer kinase activity"/>
    <property type="evidence" value="ECO:0007669"/>
    <property type="project" value="TreeGrafter"/>
</dbReference>
<evidence type="ECO:0000256" key="3">
    <source>
        <dbReference type="ARBA" id="ARBA00022553"/>
    </source>
</evidence>
<dbReference type="FunFam" id="3.30.565.10:FF:000010">
    <property type="entry name" value="Sensor histidine kinase RcsC"/>
    <property type="match status" value="1"/>
</dbReference>
<dbReference type="CDD" id="cd00082">
    <property type="entry name" value="HisKA"/>
    <property type="match status" value="1"/>
</dbReference>
<dbReference type="SMART" id="SM00387">
    <property type="entry name" value="HATPase_c"/>
    <property type="match status" value="1"/>
</dbReference>
<gene>
    <name evidence="9" type="ORF">OV079_45715</name>
</gene>
<dbReference type="PANTHER" id="PTHR43047:SF72">
    <property type="entry name" value="OSMOSENSING HISTIDINE PROTEIN KINASE SLN1"/>
    <property type="match status" value="1"/>
</dbReference>
<proteinExistence type="predicted"/>
<keyword evidence="4" id="KW-0808">Transferase</keyword>
<feature type="transmembrane region" description="Helical" evidence="7">
    <location>
        <begin position="138"/>
        <end position="158"/>
    </location>
</feature>
<keyword evidence="9" id="KW-0067">ATP-binding</keyword>
<feature type="transmembrane region" description="Helical" evidence="7">
    <location>
        <begin position="170"/>
        <end position="188"/>
    </location>
</feature>
<dbReference type="InterPro" id="IPR004358">
    <property type="entry name" value="Sig_transdc_His_kin-like_C"/>
</dbReference>
<dbReference type="PANTHER" id="PTHR43047">
    <property type="entry name" value="TWO-COMPONENT HISTIDINE PROTEIN KINASE"/>
    <property type="match status" value="1"/>
</dbReference>
<evidence type="ECO:0000256" key="7">
    <source>
        <dbReference type="SAM" id="Phobius"/>
    </source>
</evidence>
<keyword evidence="7" id="KW-0472">Membrane</keyword>
<comment type="caution">
    <text evidence="9">The sequence shown here is derived from an EMBL/GenBank/DDBJ whole genome shotgun (WGS) entry which is preliminary data.</text>
</comment>
<keyword evidence="5" id="KW-0418">Kinase</keyword>
<dbReference type="PRINTS" id="PR00344">
    <property type="entry name" value="BCTRLSENSOR"/>
</dbReference>
<feature type="transmembrane region" description="Helical" evidence="7">
    <location>
        <begin position="33"/>
        <end position="57"/>
    </location>
</feature>
<keyword evidence="3" id="KW-0597">Phosphoprotein</keyword>
<dbReference type="RefSeq" id="WP_267776224.1">
    <property type="nucleotide sequence ID" value="NZ_JAPNKE010000002.1"/>
</dbReference>